<organism evidence="2 3">
    <name type="scientific">Diaporthe helianthi</name>
    <dbReference type="NCBI Taxonomy" id="158607"/>
    <lineage>
        <taxon>Eukaryota</taxon>
        <taxon>Fungi</taxon>
        <taxon>Dikarya</taxon>
        <taxon>Ascomycota</taxon>
        <taxon>Pezizomycotina</taxon>
        <taxon>Sordariomycetes</taxon>
        <taxon>Sordariomycetidae</taxon>
        <taxon>Diaporthales</taxon>
        <taxon>Diaporthaceae</taxon>
        <taxon>Diaporthe</taxon>
    </lineage>
</organism>
<dbReference type="InParanoid" id="A0A2P5I2C4"/>
<feature type="compositionally biased region" description="Basic and acidic residues" evidence="1">
    <location>
        <begin position="559"/>
        <end position="578"/>
    </location>
</feature>
<dbReference type="EMBL" id="MAVT02000345">
    <property type="protein sequence ID" value="POS76666.1"/>
    <property type="molecule type" value="Genomic_DNA"/>
</dbReference>
<feature type="compositionally biased region" description="Pro residues" evidence="1">
    <location>
        <begin position="55"/>
        <end position="65"/>
    </location>
</feature>
<evidence type="ECO:0000313" key="3">
    <source>
        <dbReference type="Proteomes" id="UP000094444"/>
    </source>
</evidence>
<feature type="compositionally biased region" description="Basic and acidic residues" evidence="1">
    <location>
        <begin position="470"/>
        <end position="482"/>
    </location>
</feature>
<keyword evidence="3" id="KW-1185">Reference proteome</keyword>
<comment type="caution">
    <text evidence="2">The sequence shown here is derived from an EMBL/GenBank/DDBJ whole genome shotgun (WGS) entry which is preliminary data.</text>
</comment>
<feature type="compositionally biased region" description="Polar residues" evidence="1">
    <location>
        <begin position="644"/>
        <end position="653"/>
    </location>
</feature>
<dbReference type="AlphaFoldDB" id="A0A2P5I2C4"/>
<feature type="compositionally biased region" description="Basic and acidic residues" evidence="1">
    <location>
        <begin position="195"/>
        <end position="217"/>
    </location>
</feature>
<feature type="region of interest" description="Disordered" evidence="1">
    <location>
        <begin position="176"/>
        <end position="240"/>
    </location>
</feature>
<reference evidence="2" key="1">
    <citation type="submission" date="2017-09" db="EMBL/GenBank/DDBJ databases">
        <title>Polyketide synthases of a Diaporthe helianthi virulent isolate.</title>
        <authorList>
            <person name="Baroncelli R."/>
        </authorList>
    </citation>
    <scope>NUCLEOTIDE SEQUENCE [LARGE SCALE GENOMIC DNA]</scope>
    <source>
        <strain evidence="2">7/96</strain>
    </source>
</reference>
<sequence length="784" mass="88307">MLVGLAIHFTGRNDDFYPFPHLEYYQNRTVSQSPASHCHTVSKSLTLPCDDTPGPSKPIPLPHPPQQHRADLPVTLRSGSSRVSRLPGLTELFAAHLRISITPPCRRHRHQDPPAAPWPKPASSLNSMGLTVLPASSRKNLRAALPLLPATVSLCKISFQDSGGVHLTIRDGETLTSYNRSVPSSPTSGFGNLHNEPEAKTRQRDTGQEHDAGESSRHQRSNTRPLPESLGPGTSSVKDNRFIVADRLSGGEPLTSKRVKITRPGRRGTAPSDCISRRSNSEHKDENWKTPTSHATHPERRPFRHSASYTELRPAHSFNETSSDRPQQNEPQSHSREHHERDEREPTHHHREDVDHQREQRHDRQGREPAGQRDRRIHEHSPARPRSRRHDVERSETHERYDKRPHSHSPDQKPAHSEYQHHREHGEQSEPQKSRARSPADLPRDKTDLVDNTSTISDGPDELQTSRIHPRGETTRSRDQVAVHRSHRPTVPAHQYQATVETEPEDFRDVLRRLSPGKGGIPHKPLDNQISRDKWTRKSNEDVQESWRKIRSEAQIPEPGDRPRKEAMRHAKSLKDLKPAGLPVSGAATPLAVEASSEKPKHWAMDKGKGKADATALGQPKSQHRSKTHHYVTDKDREHHLDWTSKTQRPTSASKDKGKAKDGIHGDSDVQRSARAAQEKHAAVFRQPTADSACEHQCDWKNKYDALKTVIAECHQGQALTAAKVGDDHQCNWKEKYLVLKSEVASGQRQRGDMDLEGLTIVLHLRGQDDLVINTDLGNLDAQQ</sequence>
<feature type="compositionally biased region" description="Basic and acidic residues" evidence="1">
    <location>
        <begin position="654"/>
        <end position="681"/>
    </location>
</feature>
<feature type="compositionally biased region" description="Basic and acidic residues" evidence="1">
    <location>
        <begin position="333"/>
        <end position="382"/>
    </location>
</feature>
<dbReference type="Proteomes" id="UP000094444">
    <property type="component" value="Unassembled WGS sequence"/>
</dbReference>
<feature type="compositionally biased region" description="Basic and acidic residues" evidence="1">
    <location>
        <begin position="524"/>
        <end position="552"/>
    </location>
</feature>
<accession>A0A2P5I2C4</accession>
<feature type="compositionally biased region" description="Basic and acidic residues" evidence="1">
    <location>
        <begin position="390"/>
        <end position="433"/>
    </location>
</feature>
<protein>
    <submittedName>
        <fullName evidence="2">Uncharacterized protein</fullName>
    </submittedName>
</protein>
<feature type="compositionally biased region" description="Polar residues" evidence="1">
    <location>
        <begin position="318"/>
        <end position="332"/>
    </location>
</feature>
<feature type="compositionally biased region" description="Basic and acidic residues" evidence="1">
    <location>
        <begin position="631"/>
        <end position="643"/>
    </location>
</feature>
<feature type="compositionally biased region" description="Polar residues" evidence="1">
    <location>
        <begin position="450"/>
        <end position="467"/>
    </location>
</feature>
<evidence type="ECO:0000256" key="1">
    <source>
        <dbReference type="SAM" id="MobiDB-lite"/>
    </source>
</evidence>
<feature type="region of interest" description="Disordered" evidence="1">
    <location>
        <begin position="254"/>
        <end position="681"/>
    </location>
</feature>
<proteinExistence type="predicted"/>
<feature type="region of interest" description="Disordered" evidence="1">
    <location>
        <begin position="46"/>
        <end position="67"/>
    </location>
</feature>
<dbReference type="OrthoDB" id="5209965at2759"/>
<feature type="compositionally biased region" description="Basic residues" evidence="1">
    <location>
        <begin position="257"/>
        <end position="266"/>
    </location>
</feature>
<feature type="compositionally biased region" description="Basic and acidic residues" evidence="1">
    <location>
        <begin position="596"/>
        <end position="612"/>
    </location>
</feature>
<evidence type="ECO:0000313" key="2">
    <source>
        <dbReference type="EMBL" id="POS76666.1"/>
    </source>
</evidence>
<gene>
    <name evidence="2" type="ORF">DHEL01_v204931</name>
</gene>
<name>A0A2P5I2C4_DIAHE</name>
<feature type="compositionally biased region" description="Basic and acidic residues" evidence="1">
    <location>
        <begin position="275"/>
        <end position="288"/>
    </location>
</feature>
<feature type="compositionally biased region" description="Polar residues" evidence="1">
    <location>
        <begin position="176"/>
        <end position="190"/>
    </location>
</feature>